<dbReference type="RefSeq" id="WP_003499748.1">
    <property type="nucleotide sequence ID" value="NZ_GL834308.1"/>
</dbReference>
<comment type="caution">
    <text evidence="3">The sequence shown here is derived from an EMBL/GenBank/DDBJ whole genome shotgun (WGS) entry which is preliminary data.</text>
</comment>
<proteinExistence type="predicted"/>
<evidence type="ECO:0000313" key="4">
    <source>
        <dbReference type="Proteomes" id="UP000002970"/>
    </source>
</evidence>
<reference evidence="3 4" key="1">
    <citation type="submission" date="2010-12" db="EMBL/GenBank/DDBJ databases">
        <title>The Genome Sequence of Clostridium symbiosum strain WAL-14163.</title>
        <authorList>
            <person name="Earl A."/>
            <person name="Ward D."/>
            <person name="Feldgarden M."/>
            <person name="Gevers D."/>
            <person name="Finegold S.M."/>
            <person name="Summanen P.H."/>
            <person name="Molitoris D.R."/>
            <person name="Vaisanen M.L."/>
            <person name="Daigneault M."/>
            <person name="Young S.K."/>
            <person name="Zeng Q."/>
            <person name="Gargeya S."/>
            <person name="Fitzgerald M."/>
            <person name="Haas B."/>
            <person name="Abouelleil A."/>
            <person name="Alvarado L."/>
            <person name="Arachchi H.M."/>
            <person name="Berlin A."/>
            <person name="Brown A."/>
            <person name="Chapman S.B."/>
            <person name="Chen Z."/>
            <person name="Dunbar C."/>
            <person name="Freedman E."/>
            <person name="Gearin G."/>
            <person name="Gellesch M."/>
            <person name="Goldberg J."/>
            <person name="Griggs A."/>
            <person name="Gujja S."/>
            <person name="Heilman E."/>
            <person name="Heiman D."/>
            <person name="Howarth C."/>
            <person name="Larson L."/>
            <person name="Lui A."/>
            <person name="MacDonald P.J.P."/>
            <person name="Mehta T."/>
            <person name="Montmayeur A."/>
            <person name="Murphy C."/>
            <person name="Neiman D."/>
            <person name="Pearson M."/>
            <person name="Priest M."/>
            <person name="Roberts A."/>
            <person name="Saif S."/>
            <person name="Shea T."/>
            <person name="Shenoy N."/>
            <person name="Sisk P."/>
            <person name="Stolte C."/>
            <person name="Sykes S."/>
            <person name="White J."/>
            <person name="Yandava C."/>
            <person name="Nusbaum C."/>
            <person name="Birren B."/>
        </authorList>
    </citation>
    <scope>NUCLEOTIDE SEQUENCE [LARGE SCALE GENOMIC DNA]</scope>
    <source>
        <strain evidence="3 4">WAL-14163</strain>
    </source>
</reference>
<evidence type="ECO:0000313" key="3">
    <source>
        <dbReference type="EMBL" id="EGA94429.1"/>
    </source>
</evidence>
<feature type="transmembrane region" description="Helical" evidence="1">
    <location>
        <begin position="12"/>
        <end position="33"/>
    </location>
</feature>
<keyword evidence="1" id="KW-0812">Transmembrane</keyword>
<name>E7GL45_CLOS6</name>
<dbReference type="AlphaFoldDB" id="E7GL45"/>
<dbReference type="Proteomes" id="UP000002970">
    <property type="component" value="Unassembled WGS sequence"/>
</dbReference>
<sequence length="283" mass="33320">MVTKLVSIANKNIFFGVFIKIFCLITFAVVSLWNEFTGFLRSSMGFGSKRYDSLKKFKNRHDGARCFIIATGPSLSIEDLELLKEEITFGMNSIIKIFDKTNFRPTYYGIQDHLVYKKLQNAILHYYESADNVFISDRIKWHYKIGENWNIFPLNMSYHAYQRWFHNNFYAKFSEDIYRRVYSGFSITYSLIEIAVYMGFREIYLIGADCNFTKKEEMHFVEHGVIDTSVDTLRDRNIAGYQAAFEYAKHHGVKIYNATRGGELEVYDRVILEDILKKRRTNN</sequence>
<dbReference type="EMBL" id="ADLQ01000037">
    <property type="protein sequence ID" value="EGA94429.1"/>
    <property type="molecule type" value="Genomic_DNA"/>
</dbReference>
<dbReference type="Pfam" id="PF01973">
    <property type="entry name" value="MptE-like"/>
    <property type="match status" value="1"/>
</dbReference>
<evidence type="ECO:0000259" key="2">
    <source>
        <dbReference type="Pfam" id="PF01973"/>
    </source>
</evidence>
<keyword evidence="4" id="KW-1185">Reference proteome</keyword>
<dbReference type="HOGENOM" id="CLU_073855_0_0_9"/>
<dbReference type="InterPro" id="IPR002826">
    <property type="entry name" value="MptE-like"/>
</dbReference>
<keyword evidence="1" id="KW-1133">Transmembrane helix</keyword>
<protein>
    <recommendedName>
        <fullName evidence="2">6-hydroxymethylpterin diphosphokinase MptE-like domain-containing protein</fullName>
    </recommendedName>
</protein>
<keyword evidence="1" id="KW-0472">Membrane</keyword>
<dbReference type="eggNOG" id="COG2604">
    <property type="taxonomic scope" value="Bacteria"/>
</dbReference>
<accession>E7GL45</accession>
<gene>
    <name evidence="3" type="ORF">HMPREF9474_01634</name>
</gene>
<evidence type="ECO:0000256" key="1">
    <source>
        <dbReference type="SAM" id="Phobius"/>
    </source>
</evidence>
<organism evidence="3 4">
    <name type="scientific">Clostridium symbiosum (strain WAL-14163)</name>
    <dbReference type="NCBI Taxonomy" id="742740"/>
    <lineage>
        <taxon>Bacteria</taxon>
        <taxon>Bacillati</taxon>
        <taxon>Bacillota</taxon>
        <taxon>Clostridia</taxon>
        <taxon>Lachnospirales</taxon>
        <taxon>Lachnospiraceae</taxon>
        <taxon>Otoolea</taxon>
    </lineage>
</organism>
<dbReference type="STRING" id="1512.GCA_900049235_01785"/>
<feature type="domain" description="6-hydroxymethylpterin diphosphokinase MptE-like" evidence="2">
    <location>
        <begin position="53"/>
        <end position="214"/>
    </location>
</feature>
<dbReference type="Gene3D" id="3.90.1480.10">
    <property type="entry name" value="Alpha-2,3-sialyltransferase"/>
    <property type="match status" value="1"/>
</dbReference>